<gene>
    <name evidence="1" type="ORF">BWK73_27110</name>
</gene>
<dbReference type="GO" id="GO:0030701">
    <property type="term" value="F:NAD+-dinitrogen-reductase ADP-D-ribosyltransferase activity"/>
    <property type="evidence" value="ECO:0007669"/>
    <property type="project" value="InterPro"/>
</dbReference>
<dbReference type="Pfam" id="PF07357">
    <property type="entry name" value="DRAT"/>
    <property type="match status" value="1"/>
</dbReference>
<proteinExistence type="predicted"/>
<dbReference type="InterPro" id="IPR009953">
    <property type="entry name" value="DRA_trans"/>
</dbReference>
<dbReference type="EMBL" id="MTEJ01000196">
    <property type="protein sequence ID" value="OQX07807.1"/>
    <property type="molecule type" value="Genomic_DNA"/>
</dbReference>
<reference evidence="1 2" key="1">
    <citation type="submission" date="2017-01" db="EMBL/GenBank/DDBJ databases">
        <title>Novel large sulfur bacteria in the metagenomes of groundwater-fed chemosynthetic microbial mats in the Lake Huron basin.</title>
        <authorList>
            <person name="Sharrar A.M."/>
            <person name="Flood B.E."/>
            <person name="Bailey J.V."/>
            <person name="Jones D.S."/>
            <person name="Biddanda B."/>
            <person name="Ruberg S.A."/>
            <person name="Marcus D.N."/>
            <person name="Dick G.J."/>
        </authorList>
    </citation>
    <scope>NUCLEOTIDE SEQUENCE [LARGE SCALE GENOMIC DNA]</scope>
    <source>
        <strain evidence="1">A8</strain>
    </source>
</reference>
<protein>
    <submittedName>
        <fullName evidence="1">NAD(+)--dinitrogen-reductase ADP-D-ribosyltransferase</fullName>
    </submittedName>
</protein>
<keyword evidence="1" id="KW-0808">Transferase</keyword>
<evidence type="ECO:0000313" key="1">
    <source>
        <dbReference type="EMBL" id="OQX07807.1"/>
    </source>
</evidence>
<dbReference type="GO" id="GO:0009399">
    <property type="term" value="P:nitrogen fixation"/>
    <property type="evidence" value="ECO:0007669"/>
    <property type="project" value="InterPro"/>
</dbReference>
<sequence length="272" mass="30578">MAGVDSSRVPDNSDTFCTGKDSAFLPFNRCNLPARILGSLRFQQHPVPLTLDGVSTLHRSLFKHLQAMPDAAARAQRFMDYMTVHFCLEALEEAGLEANSKHKRANANYLRVLRGWGFDSSGREGAVLKGWVESRFGLAVQYHQGHYAFDRCKGLYGTNALESQLDLVYTYCQYELALLHSQQSHLTLYRGVNALDEYRVLARDGKRAVVLMNNVSSFTHSRERADEFGDYVIEARVPVVKVLGYYDLLPKLLRGEGEFLVVGGMYEVSINA</sequence>
<organism evidence="1 2">
    <name type="scientific">Thiothrix lacustris</name>
    <dbReference type="NCBI Taxonomy" id="525917"/>
    <lineage>
        <taxon>Bacteria</taxon>
        <taxon>Pseudomonadati</taxon>
        <taxon>Pseudomonadota</taxon>
        <taxon>Gammaproteobacteria</taxon>
        <taxon>Thiotrichales</taxon>
        <taxon>Thiotrichaceae</taxon>
        <taxon>Thiothrix</taxon>
    </lineage>
</organism>
<accession>A0A1Y1QKG3</accession>
<dbReference type="AlphaFoldDB" id="A0A1Y1QKG3"/>
<dbReference type="Proteomes" id="UP000192491">
    <property type="component" value="Unassembled WGS sequence"/>
</dbReference>
<comment type="caution">
    <text evidence="1">The sequence shown here is derived from an EMBL/GenBank/DDBJ whole genome shotgun (WGS) entry which is preliminary data.</text>
</comment>
<evidence type="ECO:0000313" key="2">
    <source>
        <dbReference type="Proteomes" id="UP000192491"/>
    </source>
</evidence>
<name>A0A1Y1QKG3_9GAMM</name>